<dbReference type="EMBL" id="SNRW01004193">
    <property type="protein sequence ID" value="KAA6387908.1"/>
    <property type="molecule type" value="Genomic_DNA"/>
</dbReference>
<dbReference type="AlphaFoldDB" id="A0A5J4VZB2"/>
<accession>A0A5J4VZB2</accession>
<dbReference type="Proteomes" id="UP000324800">
    <property type="component" value="Unassembled WGS sequence"/>
</dbReference>
<evidence type="ECO:0000256" key="1">
    <source>
        <dbReference type="SAM" id="MobiDB-lite"/>
    </source>
</evidence>
<gene>
    <name evidence="2" type="ORF">EZS28_016564</name>
</gene>
<reference evidence="2 3" key="1">
    <citation type="submission" date="2019-03" db="EMBL/GenBank/DDBJ databases">
        <title>Single cell metagenomics reveals metabolic interactions within the superorganism composed of flagellate Streblomastix strix and complex community of Bacteroidetes bacteria on its surface.</title>
        <authorList>
            <person name="Treitli S.C."/>
            <person name="Kolisko M."/>
            <person name="Husnik F."/>
            <person name="Keeling P."/>
            <person name="Hampl V."/>
        </authorList>
    </citation>
    <scope>NUCLEOTIDE SEQUENCE [LARGE SCALE GENOMIC DNA]</scope>
    <source>
        <strain evidence="2">ST1C</strain>
    </source>
</reference>
<protein>
    <submittedName>
        <fullName evidence="2">Uncharacterized protein</fullName>
    </submittedName>
</protein>
<feature type="non-terminal residue" evidence="2">
    <location>
        <position position="1"/>
    </location>
</feature>
<feature type="region of interest" description="Disordered" evidence="1">
    <location>
        <begin position="822"/>
        <end position="863"/>
    </location>
</feature>
<organism evidence="2 3">
    <name type="scientific">Streblomastix strix</name>
    <dbReference type="NCBI Taxonomy" id="222440"/>
    <lineage>
        <taxon>Eukaryota</taxon>
        <taxon>Metamonada</taxon>
        <taxon>Preaxostyla</taxon>
        <taxon>Oxymonadida</taxon>
        <taxon>Streblomastigidae</taxon>
        <taxon>Streblomastix</taxon>
    </lineage>
</organism>
<evidence type="ECO:0000313" key="3">
    <source>
        <dbReference type="Proteomes" id="UP000324800"/>
    </source>
</evidence>
<proteinExistence type="predicted"/>
<name>A0A5J4VZB2_9EUKA</name>
<feature type="compositionally biased region" description="Low complexity" evidence="1">
    <location>
        <begin position="846"/>
        <end position="863"/>
    </location>
</feature>
<feature type="compositionally biased region" description="Low complexity" evidence="1">
    <location>
        <begin position="829"/>
        <end position="838"/>
    </location>
</feature>
<comment type="caution">
    <text evidence="2">The sequence shown here is derived from an EMBL/GenBank/DDBJ whole genome shotgun (WGS) entry which is preliminary data.</text>
</comment>
<feature type="region of interest" description="Disordered" evidence="1">
    <location>
        <begin position="964"/>
        <end position="990"/>
    </location>
</feature>
<evidence type="ECO:0000313" key="2">
    <source>
        <dbReference type="EMBL" id="KAA6387908.1"/>
    </source>
</evidence>
<sequence length="1093" mass="122871">SLDEAKDIPNLKNESPTLDNDVSLTPDGFISKDEIYNYDARSMFATLNGNELKTRLNKETGLKEYKFNFLYPNSFDGTLYEVMKARQEKCNMNYKGNYKLEDFSRDYYKFKMGDNPYFYSSDKTNYRFPRYNNSFYFYFGLHEGKTAIEKFNSNFYSTCVRENTDPFSIGISIFPSSWCGDDNGYITVDVTNISTPYSYIINGITNEAETREESNVIYDKIVIGRDSIMESGNTLFYSTDTKPFENGDYQLVIIDADSNIIENEISLNAPRLSYIGDKIDFKQPNNMLLAQYQTFLNVRTVKLVSETLSNSIGGQILITNVICGNEVLFPILSNGKLFIPSGYDTKDITCYRGYKIILSSVNTIEDADGNLHESLNPINLTDDELKKGKLECTQGGINYRLEIIEMCSIDSCGLIGSTYNIECDSRFSTTINIKEPMEFKFFINDVDYDTIKRFIINGDSVQGWDRIGNINNPYYDFPKEFDKLTGDTLISAKTEFVNTVKKAFWINCPNEEKTVTLNSLGGTPPWKYFFRYIDEKPALNENEPNIPDSTYTLANIEQITNIQIPTYIDKKENPKKKHYYAKVQDGIKTNIPIKATSDTSSTDWFGFHLIDKRMKLSFIAWAGNNPIQYYKTIQSKTFHNGFIRGEIENGTVIPMVETLLDGASESDVEDSLPTMRRLIGSSEVSEFSRYSDPRSGNIYNYSIKNETIFSNSVSNVKSMETIETEDSQNETVSITQQQTYGYGTDGIFTNITEHVPYYIYATTMNNCRQLSNVYDFGITNTEVGFQIYLEKNKLDLDIKAVTPPTTGNVSVDVTVTVPVPDPYVPPPSSGNSMFNGTSTGSGSGSGSASIPSMSSDTTESSGTTDVKKYRFRTKIASSDNWYIQKYGCTLKMNCAAIAGRNITTTFSTKDGVSIGNYVDVEISESDYYALNAMNMVSIANNTLVEITDKVGVVTLTKTTCVKFPDEMPIPDPDPDPPTPPDPTVPPGPDNVDYSVTLQFTESSLSSGTTFVHLKGTLWFREDGMLVKSLILDNLPGNNLSETLKYTTTATTVQCGYNSLYIRGKINNVEQDIEVEPFTGGWILTPDNNNLIIE</sequence>
<feature type="compositionally biased region" description="Pro residues" evidence="1">
    <location>
        <begin position="967"/>
        <end position="988"/>
    </location>
</feature>